<dbReference type="InterPro" id="IPR036412">
    <property type="entry name" value="HAD-like_sf"/>
</dbReference>
<gene>
    <name evidence="1" type="ORF">F444_20721</name>
</gene>
<dbReference type="SFLD" id="SFLDG01131">
    <property type="entry name" value="C1.5.2:_MDP_Like"/>
    <property type="match status" value="1"/>
</dbReference>
<dbReference type="InterPro" id="IPR023214">
    <property type="entry name" value="HAD_sf"/>
</dbReference>
<proteinExistence type="predicted"/>
<sequence length="197" mass="22426">MRRMEGDSRRAAHDAASSPQWTHVPRLVVFDLDYTLWCPYIDVLSGGPFTKTEDPGTVLDRYGEELSLLPDVQKVLNILEMDPQFEGTKVAIASRTGEIEAAKECMRLIEVDIKGEVKTLSDIASFVEIYPTCKIAHFKKFLQQSGVAYEDMLFFDDEYRNIQDVARLGVTCQYCQDGVTWNSWLEGIQAYQQAKLK</sequence>
<dbReference type="SFLD" id="SFLDS00003">
    <property type="entry name" value="Haloacid_Dehalogenase"/>
    <property type="match status" value="1"/>
</dbReference>
<dbReference type="InterPro" id="IPR010033">
    <property type="entry name" value="HAD_SF_ppase_IIIC"/>
</dbReference>
<dbReference type="PANTHER" id="PTHR17901:SF14">
    <property type="entry name" value="MAGNESIUM-DEPENDENT PHOSPHATASE 1"/>
    <property type="match status" value="1"/>
</dbReference>
<dbReference type="NCBIfam" id="TIGR01685">
    <property type="entry name" value="MDP-1"/>
    <property type="match status" value="1"/>
</dbReference>
<dbReference type="InterPro" id="IPR010036">
    <property type="entry name" value="MDP_1_eu_arc"/>
</dbReference>
<name>A0A080Z3N0_PHYNI</name>
<dbReference type="NCBIfam" id="TIGR01681">
    <property type="entry name" value="HAD-SF-IIIC"/>
    <property type="match status" value="1"/>
</dbReference>
<dbReference type="AlphaFoldDB" id="A0A080Z3N0"/>
<dbReference type="GO" id="GO:0003993">
    <property type="term" value="F:acid phosphatase activity"/>
    <property type="evidence" value="ECO:0007669"/>
    <property type="project" value="TreeGrafter"/>
</dbReference>
<evidence type="ECO:0000313" key="1">
    <source>
        <dbReference type="EMBL" id="ETO61241.1"/>
    </source>
</evidence>
<dbReference type="SFLD" id="SFLDG01129">
    <property type="entry name" value="C1.5:_HAD__Beta-PGM__Phosphata"/>
    <property type="match status" value="1"/>
</dbReference>
<comment type="caution">
    <text evidence="1">The sequence shown here is derived from an EMBL/GenBank/DDBJ whole genome shotgun (WGS) entry which is preliminary data.</text>
</comment>
<dbReference type="Proteomes" id="UP000028582">
    <property type="component" value="Unassembled WGS sequence"/>
</dbReference>
<dbReference type="EMBL" id="ANJA01003817">
    <property type="protein sequence ID" value="ETO61241.1"/>
    <property type="molecule type" value="Genomic_DNA"/>
</dbReference>
<dbReference type="Pfam" id="PF12689">
    <property type="entry name" value="Acid_PPase"/>
    <property type="match status" value="1"/>
</dbReference>
<evidence type="ECO:0000313" key="2">
    <source>
        <dbReference type="Proteomes" id="UP000028582"/>
    </source>
</evidence>
<protein>
    <submittedName>
        <fullName evidence="1">Magnesium-dependent phosphatase-1</fullName>
    </submittedName>
</protein>
<dbReference type="SUPFAM" id="SSF56784">
    <property type="entry name" value="HAD-like"/>
    <property type="match status" value="1"/>
</dbReference>
<reference evidence="1 2" key="1">
    <citation type="submission" date="2013-11" db="EMBL/GenBank/DDBJ databases">
        <title>The Genome Sequence of Phytophthora parasitica P1976.</title>
        <authorList>
            <consortium name="The Broad Institute Genomics Platform"/>
            <person name="Russ C."/>
            <person name="Tyler B."/>
            <person name="Panabieres F."/>
            <person name="Shan W."/>
            <person name="Tripathy S."/>
            <person name="Grunwald N."/>
            <person name="Machado M."/>
            <person name="Johnson C.S."/>
            <person name="Walker B."/>
            <person name="Young S."/>
            <person name="Zeng Q."/>
            <person name="Gargeya S."/>
            <person name="Fitzgerald M."/>
            <person name="Haas B."/>
            <person name="Abouelleil A."/>
            <person name="Allen A.W."/>
            <person name="Alvarado L."/>
            <person name="Arachchi H.M."/>
            <person name="Berlin A.M."/>
            <person name="Chapman S.B."/>
            <person name="Gainer-Dewar J."/>
            <person name="Goldberg J."/>
            <person name="Griggs A."/>
            <person name="Gujja S."/>
            <person name="Hansen M."/>
            <person name="Howarth C."/>
            <person name="Imamovic A."/>
            <person name="Ireland A."/>
            <person name="Larimer J."/>
            <person name="McCowan C."/>
            <person name="Murphy C."/>
            <person name="Pearson M."/>
            <person name="Poon T.W."/>
            <person name="Priest M."/>
            <person name="Roberts A."/>
            <person name="Saif S."/>
            <person name="Shea T."/>
            <person name="Sisk P."/>
            <person name="Sykes S."/>
            <person name="Wortman J."/>
            <person name="Nusbaum C."/>
            <person name="Birren B."/>
        </authorList>
    </citation>
    <scope>NUCLEOTIDE SEQUENCE [LARGE SCALE GENOMIC DNA]</scope>
    <source>
        <strain evidence="1 2">P1976</strain>
    </source>
</reference>
<accession>A0A080Z3N0</accession>
<dbReference type="PANTHER" id="PTHR17901">
    <property type="entry name" value="MAGNESIUM-DEPENDENT PHOSPHATASE 1 MDP1"/>
    <property type="match status" value="1"/>
</dbReference>
<dbReference type="OrthoDB" id="2865258at2759"/>
<dbReference type="Gene3D" id="3.40.50.1000">
    <property type="entry name" value="HAD superfamily/HAD-like"/>
    <property type="match status" value="1"/>
</dbReference>
<organism evidence="1 2">
    <name type="scientific">Phytophthora nicotianae P1976</name>
    <dbReference type="NCBI Taxonomy" id="1317066"/>
    <lineage>
        <taxon>Eukaryota</taxon>
        <taxon>Sar</taxon>
        <taxon>Stramenopiles</taxon>
        <taxon>Oomycota</taxon>
        <taxon>Peronosporomycetes</taxon>
        <taxon>Peronosporales</taxon>
        <taxon>Peronosporaceae</taxon>
        <taxon>Phytophthora</taxon>
    </lineage>
</organism>